<dbReference type="EMBL" id="BKCJ010008830">
    <property type="protein sequence ID" value="GEU84151.1"/>
    <property type="molecule type" value="Genomic_DNA"/>
</dbReference>
<protein>
    <submittedName>
        <fullName evidence="2">Uncharacterized protein</fullName>
    </submittedName>
</protein>
<feature type="compositionally biased region" description="Acidic residues" evidence="1">
    <location>
        <begin position="50"/>
        <end position="62"/>
    </location>
</feature>
<dbReference type="AlphaFoldDB" id="A0A6L2ND36"/>
<name>A0A6L2ND36_TANCI</name>
<feature type="compositionally biased region" description="Basic and acidic residues" evidence="1">
    <location>
        <begin position="31"/>
        <end position="49"/>
    </location>
</feature>
<evidence type="ECO:0000313" key="2">
    <source>
        <dbReference type="EMBL" id="GEU84151.1"/>
    </source>
</evidence>
<sequence length="99" mass="10954">MSSGLCLYSFRKKVSVIPIRCIQSSGSESESGIRDDKATKSRSIKKSDDDSGNTDEEDDSSDDTSQNGRSLKKHKTIVDYEHDEIAITLIESDYGFGLK</sequence>
<reference evidence="2" key="1">
    <citation type="journal article" date="2019" name="Sci. Rep.">
        <title>Draft genome of Tanacetum cinerariifolium, the natural source of mosquito coil.</title>
        <authorList>
            <person name="Yamashiro T."/>
            <person name="Shiraishi A."/>
            <person name="Satake H."/>
            <person name="Nakayama K."/>
        </authorList>
    </citation>
    <scope>NUCLEOTIDE SEQUENCE</scope>
</reference>
<evidence type="ECO:0000256" key="1">
    <source>
        <dbReference type="SAM" id="MobiDB-lite"/>
    </source>
</evidence>
<gene>
    <name evidence="2" type="ORF">Tci_056129</name>
</gene>
<accession>A0A6L2ND36</accession>
<proteinExistence type="predicted"/>
<feature type="region of interest" description="Disordered" evidence="1">
    <location>
        <begin position="24"/>
        <end position="75"/>
    </location>
</feature>
<comment type="caution">
    <text evidence="2">The sequence shown here is derived from an EMBL/GenBank/DDBJ whole genome shotgun (WGS) entry which is preliminary data.</text>
</comment>
<organism evidence="2">
    <name type="scientific">Tanacetum cinerariifolium</name>
    <name type="common">Dalmatian daisy</name>
    <name type="synonym">Chrysanthemum cinerariifolium</name>
    <dbReference type="NCBI Taxonomy" id="118510"/>
    <lineage>
        <taxon>Eukaryota</taxon>
        <taxon>Viridiplantae</taxon>
        <taxon>Streptophyta</taxon>
        <taxon>Embryophyta</taxon>
        <taxon>Tracheophyta</taxon>
        <taxon>Spermatophyta</taxon>
        <taxon>Magnoliopsida</taxon>
        <taxon>eudicotyledons</taxon>
        <taxon>Gunneridae</taxon>
        <taxon>Pentapetalae</taxon>
        <taxon>asterids</taxon>
        <taxon>campanulids</taxon>
        <taxon>Asterales</taxon>
        <taxon>Asteraceae</taxon>
        <taxon>Asteroideae</taxon>
        <taxon>Anthemideae</taxon>
        <taxon>Anthemidinae</taxon>
        <taxon>Tanacetum</taxon>
    </lineage>
</organism>